<gene>
    <name evidence="1" type="ORF">IWX90DRAFT_444569</name>
</gene>
<protein>
    <submittedName>
        <fullName evidence="1">Uncharacterized protein</fullName>
    </submittedName>
</protein>
<sequence>MERARNEKAKVELVLCREAPAWGIAHPFRRSRAVCARLAVGLVLSFESVDGCLQLGNRLVLLSKDSTLVGVEFGKLSDTFGLLIGDLGLFDNQVRQLVAAPGLIVGTLSLLLELTNLRFEIVRRLVAREGRAQATFEVSGKRNAWAASVIIVRRLGEASKAIVESAQHFFFPVGVLDDGVDRLAGGHHLGLSTSHDLGRARRDFDAAAVGFVVKNFGGGSVGLDGSVLTRLSDCRRGGKEERRGRLPAQLERFQTLLNAGKTRRSRSVDEGA</sequence>
<organism evidence="1 2">
    <name type="scientific">Phyllosticta citrichinensis</name>
    <dbReference type="NCBI Taxonomy" id="1130410"/>
    <lineage>
        <taxon>Eukaryota</taxon>
        <taxon>Fungi</taxon>
        <taxon>Dikarya</taxon>
        <taxon>Ascomycota</taxon>
        <taxon>Pezizomycotina</taxon>
        <taxon>Dothideomycetes</taxon>
        <taxon>Dothideomycetes incertae sedis</taxon>
        <taxon>Botryosphaeriales</taxon>
        <taxon>Phyllostictaceae</taxon>
        <taxon>Phyllosticta</taxon>
    </lineage>
</organism>
<reference evidence="1 2" key="1">
    <citation type="journal article" date="2022" name="G3 (Bethesda)">
        <title>Enemy or ally: a genomic approach to elucidate the lifestyle of Phyllosticta citrichinaensis.</title>
        <authorList>
            <person name="Buijs V.A."/>
            <person name="Groenewald J.Z."/>
            <person name="Haridas S."/>
            <person name="LaButti K.M."/>
            <person name="Lipzen A."/>
            <person name="Martin F.M."/>
            <person name="Barry K."/>
            <person name="Grigoriev I.V."/>
            <person name="Crous P.W."/>
            <person name="Seidl M.F."/>
        </authorList>
    </citation>
    <scope>NUCLEOTIDE SEQUENCE [LARGE SCALE GENOMIC DNA]</scope>
    <source>
        <strain evidence="1 2">CBS 129764</strain>
    </source>
</reference>
<proteinExistence type="predicted"/>
<evidence type="ECO:0000313" key="1">
    <source>
        <dbReference type="EMBL" id="KAK8154884.1"/>
    </source>
</evidence>
<evidence type="ECO:0000313" key="2">
    <source>
        <dbReference type="Proteomes" id="UP001456524"/>
    </source>
</evidence>
<dbReference type="Proteomes" id="UP001456524">
    <property type="component" value="Unassembled WGS sequence"/>
</dbReference>
<keyword evidence="2" id="KW-1185">Reference proteome</keyword>
<dbReference type="EMBL" id="JBBWUH010000011">
    <property type="protein sequence ID" value="KAK8154884.1"/>
    <property type="molecule type" value="Genomic_DNA"/>
</dbReference>
<accession>A0ABR1XHU1</accession>
<comment type="caution">
    <text evidence="1">The sequence shown here is derived from an EMBL/GenBank/DDBJ whole genome shotgun (WGS) entry which is preliminary data.</text>
</comment>
<name>A0ABR1XHU1_9PEZI</name>